<dbReference type="GO" id="GO:0002939">
    <property type="term" value="P:tRNA N1-guanine methylation"/>
    <property type="evidence" value="ECO:0007669"/>
    <property type="project" value="TreeGrafter"/>
</dbReference>
<dbReference type="NCBIfam" id="TIGR00088">
    <property type="entry name" value="trmD"/>
    <property type="match status" value="1"/>
</dbReference>
<keyword evidence="8 15" id="KW-0489">Methyltransferase</keyword>
<reference evidence="19" key="1">
    <citation type="submission" date="2021-03" db="EMBL/GenBank/DDBJ databases">
        <title>Acanthopleuribacteraceae sp. M133.</title>
        <authorList>
            <person name="Wang G."/>
        </authorList>
    </citation>
    <scope>NUCLEOTIDE SEQUENCE</scope>
    <source>
        <strain evidence="19">M133</strain>
    </source>
</reference>
<feature type="binding site" evidence="15 16">
    <location>
        <begin position="145"/>
        <end position="150"/>
    </location>
    <ligand>
        <name>S-adenosyl-L-methionine</name>
        <dbReference type="ChEBI" id="CHEBI:59789"/>
    </ligand>
</feature>
<evidence type="ECO:0000256" key="13">
    <source>
        <dbReference type="ARBA" id="ARBA00033392"/>
    </source>
</evidence>
<dbReference type="InterPro" id="IPR029026">
    <property type="entry name" value="tRNA_m1G_MTases_N"/>
</dbReference>
<sequence length="259" mass="28879">MTTQQTDTTTEVPRMRIDCLSIFPGIIADALKHSIPGRAQANGLLQIHHHDLRTWATDKHSKVDDIPYGGGVGMVFKPEPAMAAIRELRAQGEALVIHPSPAAPRLTQADVIELSGHRHLIFLASRYEGLDQRVIDRCVDREYSIGDYVISGGELACAVMIDAVARMVPGVVAKQASVVEDSFYNGLLDYPHYTRPPVYEDMDVPAVLQSGNHEHIRRWRKREALARTLAHRPDLLEGAELDGEARTMLRELGWKPPRD</sequence>
<feature type="domain" description="tRNA methyltransferase TRMD/TRM10-type" evidence="18">
    <location>
        <begin position="15"/>
        <end position="237"/>
    </location>
</feature>
<dbReference type="Pfam" id="PF01746">
    <property type="entry name" value="tRNA_m1G_MT"/>
    <property type="match status" value="1"/>
</dbReference>
<dbReference type="GO" id="GO:0052906">
    <property type="term" value="F:tRNA (guanine(37)-N1)-methyltransferase activity"/>
    <property type="evidence" value="ECO:0007669"/>
    <property type="project" value="UniProtKB-UniRule"/>
</dbReference>
<dbReference type="HAMAP" id="MF_00605">
    <property type="entry name" value="TrmD"/>
    <property type="match status" value="1"/>
</dbReference>
<dbReference type="NCBIfam" id="NF000648">
    <property type="entry name" value="PRK00026.1"/>
    <property type="match status" value="1"/>
</dbReference>
<dbReference type="KEGG" id="scor:J3U87_08930"/>
<evidence type="ECO:0000256" key="11">
    <source>
        <dbReference type="ARBA" id="ARBA00022694"/>
    </source>
</evidence>
<evidence type="ECO:0000313" key="19">
    <source>
        <dbReference type="EMBL" id="QTD52584.1"/>
    </source>
</evidence>
<evidence type="ECO:0000256" key="4">
    <source>
        <dbReference type="ARBA" id="ARBA00011738"/>
    </source>
</evidence>
<dbReference type="EC" id="2.1.1.228" evidence="5 15"/>
<evidence type="ECO:0000256" key="15">
    <source>
        <dbReference type="HAMAP-Rule" id="MF_00605"/>
    </source>
</evidence>
<dbReference type="Gene3D" id="1.10.1270.20">
    <property type="entry name" value="tRNA(m1g37)methyltransferase, domain 2"/>
    <property type="match status" value="1"/>
</dbReference>
<dbReference type="Proteomes" id="UP000663929">
    <property type="component" value="Chromosome"/>
</dbReference>
<dbReference type="CDD" id="cd18080">
    <property type="entry name" value="TrmD-like"/>
    <property type="match status" value="1"/>
</dbReference>
<evidence type="ECO:0000256" key="12">
    <source>
        <dbReference type="ARBA" id="ARBA00029736"/>
    </source>
</evidence>
<comment type="similarity">
    <text evidence="3 15 17">Belongs to the RNA methyltransferase TrmD family.</text>
</comment>
<proteinExistence type="inferred from homology"/>
<evidence type="ECO:0000256" key="1">
    <source>
        <dbReference type="ARBA" id="ARBA00002634"/>
    </source>
</evidence>
<keyword evidence="7 15" id="KW-0963">Cytoplasm</keyword>
<dbReference type="PANTHER" id="PTHR46417:SF1">
    <property type="entry name" value="TRNA (GUANINE-N(1)-)-METHYLTRANSFERASE"/>
    <property type="match status" value="1"/>
</dbReference>
<evidence type="ECO:0000256" key="8">
    <source>
        <dbReference type="ARBA" id="ARBA00022603"/>
    </source>
</evidence>
<protein>
    <recommendedName>
        <fullName evidence="6 15">tRNA (guanine-N(1)-)-methyltransferase</fullName>
        <ecNumber evidence="5 15">2.1.1.228</ecNumber>
    </recommendedName>
    <alternativeName>
        <fullName evidence="12 15">M1G-methyltransferase</fullName>
    </alternativeName>
    <alternativeName>
        <fullName evidence="13 15">tRNA [GM37] methyltransferase</fullName>
    </alternativeName>
</protein>
<comment type="subcellular location">
    <subcellularLocation>
        <location evidence="2 15 17">Cytoplasm</location>
    </subcellularLocation>
</comment>
<dbReference type="FunFam" id="1.10.1270.20:FF:000001">
    <property type="entry name" value="tRNA (guanine-N(1)-)-methyltransferase"/>
    <property type="match status" value="1"/>
</dbReference>
<evidence type="ECO:0000256" key="3">
    <source>
        <dbReference type="ARBA" id="ARBA00007630"/>
    </source>
</evidence>
<dbReference type="SUPFAM" id="SSF75217">
    <property type="entry name" value="alpha/beta knot"/>
    <property type="match status" value="1"/>
</dbReference>
<dbReference type="FunFam" id="3.40.1280.10:FF:000001">
    <property type="entry name" value="tRNA (guanine-N(1)-)-methyltransferase"/>
    <property type="match status" value="1"/>
</dbReference>
<dbReference type="PANTHER" id="PTHR46417">
    <property type="entry name" value="TRNA (GUANINE-N(1)-)-METHYLTRANSFERASE"/>
    <property type="match status" value="1"/>
</dbReference>
<dbReference type="InterPro" id="IPR023148">
    <property type="entry name" value="tRNA_m1G_MeTrfase_C_sf"/>
</dbReference>
<evidence type="ECO:0000256" key="9">
    <source>
        <dbReference type="ARBA" id="ARBA00022679"/>
    </source>
</evidence>
<evidence type="ECO:0000256" key="16">
    <source>
        <dbReference type="PIRSR" id="PIRSR000386-1"/>
    </source>
</evidence>
<comment type="catalytic activity">
    <reaction evidence="14 15 17">
        <text>guanosine(37) in tRNA + S-adenosyl-L-methionine = N(1)-methylguanosine(37) in tRNA + S-adenosyl-L-homocysteine + H(+)</text>
        <dbReference type="Rhea" id="RHEA:36899"/>
        <dbReference type="Rhea" id="RHEA-COMP:10145"/>
        <dbReference type="Rhea" id="RHEA-COMP:10147"/>
        <dbReference type="ChEBI" id="CHEBI:15378"/>
        <dbReference type="ChEBI" id="CHEBI:57856"/>
        <dbReference type="ChEBI" id="CHEBI:59789"/>
        <dbReference type="ChEBI" id="CHEBI:73542"/>
        <dbReference type="ChEBI" id="CHEBI:74269"/>
        <dbReference type="EC" id="2.1.1.228"/>
    </reaction>
</comment>
<keyword evidence="20" id="KW-1185">Reference proteome</keyword>
<dbReference type="Gene3D" id="3.40.1280.10">
    <property type="match status" value="1"/>
</dbReference>
<comment type="subunit">
    <text evidence="4 15 17">Homodimer.</text>
</comment>
<keyword evidence="10 15" id="KW-0949">S-adenosyl-L-methionine</keyword>
<dbReference type="InterPro" id="IPR016009">
    <property type="entry name" value="tRNA_MeTrfase_TRMD/TRM10"/>
</dbReference>
<evidence type="ECO:0000256" key="2">
    <source>
        <dbReference type="ARBA" id="ARBA00004496"/>
    </source>
</evidence>
<comment type="caution">
    <text evidence="15">Lacks conserved residue(s) required for the propagation of feature annotation.</text>
</comment>
<evidence type="ECO:0000256" key="6">
    <source>
        <dbReference type="ARBA" id="ARBA00014679"/>
    </source>
</evidence>
<dbReference type="PIRSF" id="PIRSF000386">
    <property type="entry name" value="tRNA_mtase"/>
    <property type="match status" value="1"/>
</dbReference>
<name>A0A8A4TTW9_SULCO</name>
<dbReference type="GO" id="GO:0005829">
    <property type="term" value="C:cytosol"/>
    <property type="evidence" value="ECO:0007669"/>
    <property type="project" value="TreeGrafter"/>
</dbReference>
<evidence type="ECO:0000256" key="7">
    <source>
        <dbReference type="ARBA" id="ARBA00022490"/>
    </source>
</evidence>
<dbReference type="InterPro" id="IPR029028">
    <property type="entry name" value="Alpha/beta_knot_MTases"/>
</dbReference>
<keyword evidence="11 15" id="KW-0819">tRNA processing</keyword>
<evidence type="ECO:0000256" key="5">
    <source>
        <dbReference type="ARBA" id="ARBA00012807"/>
    </source>
</evidence>
<keyword evidence="9 15" id="KW-0808">Transferase</keyword>
<evidence type="ECO:0000256" key="14">
    <source>
        <dbReference type="ARBA" id="ARBA00047783"/>
    </source>
</evidence>
<dbReference type="EMBL" id="CP071793">
    <property type="protein sequence ID" value="QTD52584.1"/>
    <property type="molecule type" value="Genomic_DNA"/>
</dbReference>
<evidence type="ECO:0000313" key="20">
    <source>
        <dbReference type="Proteomes" id="UP000663929"/>
    </source>
</evidence>
<organism evidence="19 20">
    <name type="scientific">Sulfidibacter corallicola</name>
    <dbReference type="NCBI Taxonomy" id="2818388"/>
    <lineage>
        <taxon>Bacteria</taxon>
        <taxon>Pseudomonadati</taxon>
        <taxon>Acidobacteriota</taxon>
        <taxon>Holophagae</taxon>
        <taxon>Acanthopleuribacterales</taxon>
        <taxon>Acanthopleuribacteraceae</taxon>
        <taxon>Sulfidibacter</taxon>
    </lineage>
</organism>
<dbReference type="AlphaFoldDB" id="A0A8A4TTW9"/>
<comment type="function">
    <text evidence="1 15 17">Specifically methylates guanosine-37 in various tRNAs.</text>
</comment>
<dbReference type="InterPro" id="IPR002649">
    <property type="entry name" value="tRNA_m1G_MeTrfase_TrmD"/>
</dbReference>
<evidence type="ECO:0000259" key="18">
    <source>
        <dbReference type="Pfam" id="PF01746"/>
    </source>
</evidence>
<evidence type="ECO:0000256" key="17">
    <source>
        <dbReference type="RuleBase" id="RU003464"/>
    </source>
</evidence>
<evidence type="ECO:0000256" key="10">
    <source>
        <dbReference type="ARBA" id="ARBA00022691"/>
    </source>
</evidence>
<gene>
    <name evidence="15 19" type="primary">trmD</name>
    <name evidence="19" type="ORF">J3U87_08930</name>
</gene>
<accession>A0A8A4TTW9</accession>